<reference evidence="2" key="1">
    <citation type="journal article" date="2023" name="PhytoFront">
        <title>Draft Genome Resources of Seven Strains of Tilletia horrida, Causal Agent of Kernel Smut of Rice.</title>
        <authorList>
            <person name="Khanal S."/>
            <person name="Antony Babu S."/>
            <person name="Zhou X.G."/>
        </authorList>
    </citation>
    <scope>NUCLEOTIDE SEQUENCE</scope>
    <source>
        <strain evidence="2">TX3</strain>
    </source>
</reference>
<evidence type="ECO:0000313" key="2">
    <source>
        <dbReference type="EMBL" id="KAK0531358.1"/>
    </source>
</evidence>
<feature type="region of interest" description="Disordered" evidence="1">
    <location>
        <begin position="1"/>
        <end position="30"/>
    </location>
</feature>
<evidence type="ECO:0000256" key="1">
    <source>
        <dbReference type="SAM" id="MobiDB-lite"/>
    </source>
</evidence>
<proteinExistence type="predicted"/>
<feature type="region of interest" description="Disordered" evidence="1">
    <location>
        <begin position="239"/>
        <end position="306"/>
    </location>
</feature>
<sequence length="306" mass="31216">MLSTVSAAAAAPAPAFAQDKGMRITPPTDEIDTGALVSELNSYLAAYASASSAPLALGAATSSGSSSRAELREEEEALRRSHSPQSQHVHQQQQQHALPPHTDPSRPPPPSPFLVAPPQLNEPSQYDYTEALGSLLSTLETRRASVRAHMSRLVRGMSDQLELGQAHPSGRPGFMPPSASSSSSSPSLLVGSKQGQNNGAPSPGGGVPGVARSGPGASMAAAVDDLQRGAERCLAALDNLPLDEQEQSDKDGALNATEKNDAGGVDGQVNAVDAEDAASDAKHGTTTSTSLGSSSSSNKQGVGAVQ</sequence>
<organism evidence="2 3">
    <name type="scientific">Tilletia horrida</name>
    <dbReference type="NCBI Taxonomy" id="155126"/>
    <lineage>
        <taxon>Eukaryota</taxon>
        <taxon>Fungi</taxon>
        <taxon>Dikarya</taxon>
        <taxon>Basidiomycota</taxon>
        <taxon>Ustilaginomycotina</taxon>
        <taxon>Exobasidiomycetes</taxon>
        <taxon>Tilletiales</taxon>
        <taxon>Tilletiaceae</taxon>
        <taxon>Tilletia</taxon>
    </lineage>
</organism>
<gene>
    <name evidence="2" type="ORF">OC842_003651</name>
</gene>
<dbReference type="Proteomes" id="UP001176521">
    <property type="component" value="Unassembled WGS sequence"/>
</dbReference>
<feature type="compositionally biased region" description="Low complexity" evidence="1">
    <location>
        <begin position="57"/>
        <end position="68"/>
    </location>
</feature>
<dbReference type="AlphaFoldDB" id="A0AAN6GB49"/>
<name>A0AAN6GB49_9BASI</name>
<accession>A0AAN6GB49</accession>
<feature type="region of interest" description="Disordered" evidence="1">
    <location>
        <begin position="57"/>
        <end position="121"/>
    </location>
</feature>
<comment type="caution">
    <text evidence="2">The sequence shown here is derived from an EMBL/GenBank/DDBJ whole genome shotgun (WGS) entry which is preliminary data.</text>
</comment>
<feature type="compositionally biased region" description="Low complexity" evidence="1">
    <location>
        <begin position="83"/>
        <end position="100"/>
    </location>
</feature>
<keyword evidence="3" id="KW-1185">Reference proteome</keyword>
<feature type="compositionally biased region" description="Low complexity" evidence="1">
    <location>
        <begin position="176"/>
        <end position="187"/>
    </location>
</feature>
<feature type="compositionally biased region" description="Low complexity" evidence="1">
    <location>
        <begin position="7"/>
        <end position="17"/>
    </location>
</feature>
<protein>
    <submittedName>
        <fullName evidence="2">Uncharacterized protein</fullName>
    </submittedName>
</protein>
<dbReference type="EMBL" id="JAPDMQ010000188">
    <property type="protein sequence ID" value="KAK0531358.1"/>
    <property type="molecule type" value="Genomic_DNA"/>
</dbReference>
<feature type="compositionally biased region" description="Low complexity" evidence="1">
    <location>
        <begin position="284"/>
        <end position="297"/>
    </location>
</feature>
<feature type="compositionally biased region" description="Pro residues" evidence="1">
    <location>
        <begin position="101"/>
        <end position="112"/>
    </location>
</feature>
<feature type="region of interest" description="Disordered" evidence="1">
    <location>
        <begin position="163"/>
        <end position="223"/>
    </location>
</feature>
<evidence type="ECO:0000313" key="3">
    <source>
        <dbReference type="Proteomes" id="UP001176521"/>
    </source>
</evidence>